<dbReference type="Proteomes" id="UP000095284">
    <property type="component" value="Unplaced"/>
</dbReference>
<reference evidence="14" key="1">
    <citation type="submission" date="2016-11" db="UniProtKB">
        <authorList>
            <consortium name="WormBaseParasite"/>
        </authorList>
    </citation>
    <scope>IDENTIFICATION</scope>
</reference>
<dbReference type="Proteomes" id="UP000659654">
    <property type="component" value="Unassembled WGS sequence"/>
</dbReference>
<feature type="compositionally biased region" description="Low complexity" evidence="9">
    <location>
        <begin position="238"/>
        <end position="248"/>
    </location>
</feature>
<name>A0A1I7RW33_BURXY</name>
<keyword evidence="6 8" id="KW-0539">Nucleus</keyword>
<sequence length="272" mass="30173">MVEEQEARDNAEAGPSCEQPDDPLLYVMDGTSLKEKLLETINELETGIKKCLKSIFHPDVSQDDRAKLFKDGHETYICSKIRLDRQLEFVAPHQEREADKRLLKAHIEDRDETISIFARKLERIESVLLEAGLQANRRLSIAETARANPVDINSVIRASFFMSRGYSVSAPFNWNQGDPSRPFPTEADFATSQLMQMQQQRQRAAPSVLNLIRGADSNQSTPRANSAASTPTFPQPPSVGSSGSSLGGNRISMPSTSGINTPPLGHRYDSNM</sequence>
<evidence type="ECO:0000256" key="2">
    <source>
        <dbReference type="ARBA" id="ARBA00009626"/>
    </source>
</evidence>
<dbReference type="EMBL" id="CAJFCV020000002">
    <property type="protein sequence ID" value="CAG9095069.1"/>
    <property type="molecule type" value="Genomic_DNA"/>
</dbReference>
<comment type="similarity">
    <text evidence="2 8">Belongs to the Mediator complex subunit 4 family.</text>
</comment>
<comment type="function">
    <text evidence="8">Component of the Mediator complex, a coactivator involved in the regulated transcription of nearly all RNA polymerase II-dependent genes. Mediator functions as a bridge to convey information from gene-specific regulatory proteins to the basal RNA polymerase II transcription machinery. Mediator is recruited to promoters by direct interactions with regulatory proteins and serves as a scaffold for the assembly of a functional preinitiation complex with RNA polymerase II and the general transcription factors.</text>
</comment>
<dbReference type="AlphaFoldDB" id="A0A1I7RW33"/>
<evidence type="ECO:0000313" key="14">
    <source>
        <dbReference type="WBParaSite" id="BXY_0494600.1"/>
    </source>
</evidence>
<dbReference type="GO" id="GO:0006357">
    <property type="term" value="P:regulation of transcription by RNA polymerase II"/>
    <property type="evidence" value="ECO:0007669"/>
    <property type="project" value="InterPro"/>
</dbReference>
<keyword evidence="13" id="KW-1185">Reference proteome</keyword>
<proteinExistence type="inferred from homology"/>
<dbReference type="Pfam" id="PF10018">
    <property type="entry name" value="Med4"/>
    <property type="match status" value="1"/>
</dbReference>
<dbReference type="WBParaSite" id="BXY_0494600.1">
    <property type="protein sequence ID" value="BXY_0494600.1"/>
    <property type="gene ID" value="BXY_0494600"/>
</dbReference>
<gene>
    <name evidence="8" type="primary">MED4</name>
    <name evidence="10" type="ORF">BXYJ_LOCUS3570</name>
</gene>
<dbReference type="Proteomes" id="UP000582659">
    <property type="component" value="Unassembled WGS sequence"/>
</dbReference>
<keyword evidence="4 8" id="KW-0805">Transcription regulation</keyword>
<evidence type="ECO:0000256" key="3">
    <source>
        <dbReference type="ARBA" id="ARBA00020629"/>
    </source>
</evidence>
<accession>A0A1I7RW33</accession>
<dbReference type="GO" id="GO:0016592">
    <property type="term" value="C:mediator complex"/>
    <property type="evidence" value="ECO:0007669"/>
    <property type="project" value="InterPro"/>
</dbReference>
<dbReference type="EMBL" id="CAJFDI010000002">
    <property type="protein sequence ID" value="CAD5214519.1"/>
    <property type="molecule type" value="Genomic_DNA"/>
</dbReference>
<evidence type="ECO:0000256" key="4">
    <source>
        <dbReference type="ARBA" id="ARBA00023015"/>
    </source>
</evidence>
<organism evidence="12 14">
    <name type="scientific">Bursaphelenchus xylophilus</name>
    <name type="common">Pinewood nematode worm</name>
    <name type="synonym">Aphelenchoides xylophilus</name>
    <dbReference type="NCBI Taxonomy" id="6326"/>
    <lineage>
        <taxon>Eukaryota</taxon>
        <taxon>Metazoa</taxon>
        <taxon>Ecdysozoa</taxon>
        <taxon>Nematoda</taxon>
        <taxon>Chromadorea</taxon>
        <taxon>Rhabditida</taxon>
        <taxon>Tylenchina</taxon>
        <taxon>Tylenchomorpha</taxon>
        <taxon>Aphelenchoidea</taxon>
        <taxon>Aphelenchoididae</taxon>
        <taxon>Bursaphelenchus</taxon>
    </lineage>
</organism>
<evidence type="ECO:0000256" key="7">
    <source>
        <dbReference type="ARBA" id="ARBA00031257"/>
    </source>
</evidence>
<comment type="subunit">
    <text evidence="8">Component of the Mediator complex.</text>
</comment>
<dbReference type="PANTHER" id="PTHR13208">
    <property type="entry name" value="MEDIATOR OF RNA POLYMERASE II TRANSCRIPTION SUBUNIT 4"/>
    <property type="match status" value="1"/>
</dbReference>
<evidence type="ECO:0000313" key="10">
    <source>
        <dbReference type="EMBL" id="CAD5214519.1"/>
    </source>
</evidence>
<dbReference type="OrthoDB" id="1929813at2759"/>
<dbReference type="eggNOG" id="KOG4552">
    <property type="taxonomic scope" value="Eukaryota"/>
</dbReference>
<dbReference type="PANTHER" id="PTHR13208:SF2">
    <property type="entry name" value="MEDIATOR OF RNA POLYMERASE II TRANSCRIPTION SUBUNIT 4"/>
    <property type="match status" value="1"/>
</dbReference>
<dbReference type="SMR" id="A0A1I7RW33"/>
<dbReference type="GO" id="GO:0003712">
    <property type="term" value="F:transcription coregulator activity"/>
    <property type="evidence" value="ECO:0007669"/>
    <property type="project" value="InterPro"/>
</dbReference>
<dbReference type="GO" id="GO:0070847">
    <property type="term" value="C:core mediator complex"/>
    <property type="evidence" value="ECO:0007669"/>
    <property type="project" value="TreeGrafter"/>
</dbReference>
<keyword evidence="5 8" id="KW-0804">Transcription</keyword>
<reference evidence="11" key="2">
    <citation type="submission" date="2020-08" db="EMBL/GenBank/DDBJ databases">
        <authorList>
            <person name="Kikuchi T."/>
        </authorList>
    </citation>
    <scope>NUCLEOTIDE SEQUENCE</scope>
    <source>
        <strain evidence="10">Ka4C1</strain>
    </source>
</reference>
<evidence type="ECO:0000256" key="1">
    <source>
        <dbReference type="ARBA" id="ARBA00004123"/>
    </source>
</evidence>
<evidence type="ECO:0000313" key="11">
    <source>
        <dbReference type="EMBL" id="CAG9095069.1"/>
    </source>
</evidence>
<keyword evidence="8" id="KW-0010">Activator</keyword>
<comment type="subcellular location">
    <subcellularLocation>
        <location evidence="1 8">Nucleus</location>
    </subcellularLocation>
</comment>
<evidence type="ECO:0000313" key="13">
    <source>
        <dbReference type="Proteomes" id="UP000659654"/>
    </source>
</evidence>
<evidence type="ECO:0000256" key="8">
    <source>
        <dbReference type="RuleBase" id="RU364141"/>
    </source>
</evidence>
<feature type="compositionally biased region" description="Basic and acidic residues" evidence="9">
    <location>
        <begin position="1"/>
        <end position="11"/>
    </location>
</feature>
<evidence type="ECO:0000313" key="12">
    <source>
        <dbReference type="Proteomes" id="UP000095284"/>
    </source>
</evidence>
<evidence type="ECO:0000256" key="9">
    <source>
        <dbReference type="SAM" id="MobiDB-lite"/>
    </source>
</evidence>
<evidence type="ECO:0000256" key="5">
    <source>
        <dbReference type="ARBA" id="ARBA00023163"/>
    </source>
</evidence>
<feature type="region of interest" description="Disordered" evidence="9">
    <location>
        <begin position="1"/>
        <end position="22"/>
    </location>
</feature>
<protein>
    <recommendedName>
        <fullName evidence="3 8">Mediator of RNA polymerase II transcription subunit 4</fullName>
    </recommendedName>
    <alternativeName>
        <fullName evidence="7 8">Mediator complex subunit 4</fullName>
    </alternativeName>
</protein>
<dbReference type="InterPro" id="IPR019258">
    <property type="entry name" value="Mediator_Med4"/>
</dbReference>
<feature type="region of interest" description="Disordered" evidence="9">
    <location>
        <begin position="215"/>
        <end position="272"/>
    </location>
</feature>
<feature type="compositionally biased region" description="Polar residues" evidence="9">
    <location>
        <begin position="216"/>
        <end position="232"/>
    </location>
</feature>
<evidence type="ECO:0000256" key="6">
    <source>
        <dbReference type="ARBA" id="ARBA00023242"/>
    </source>
</evidence>